<sequence length="61" mass="6968">MGTIKYIGKTITESSANIVYAATQGHISFNAFKDVILQAKHKVKYDRYESFRETIKENKSP</sequence>
<dbReference type="EMBL" id="FMZH01000008">
    <property type="protein sequence ID" value="SDD83499.1"/>
    <property type="molecule type" value="Genomic_DNA"/>
</dbReference>
<name>A0A1G6XZB4_9SPHI</name>
<protein>
    <submittedName>
        <fullName evidence="1">Uncharacterized protein</fullName>
    </submittedName>
</protein>
<dbReference type="RefSeq" id="WP_090770878.1">
    <property type="nucleotide sequence ID" value="NZ_FMZH01000008.1"/>
</dbReference>
<keyword evidence="2" id="KW-1185">Reference proteome</keyword>
<dbReference type="Proteomes" id="UP000199455">
    <property type="component" value="Unassembled WGS sequence"/>
</dbReference>
<evidence type="ECO:0000313" key="2">
    <source>
        <dbReference type="Proteomes" id="UP000199455"/>
    </source>
</evidence>
<reference evidence="2" key="1">
    <citation type="submission" date="2016-10" db="EMBL/GenBank/DDBJ databases">
        <authorList>
            <person name="Varghese N."/>
            <person name="Submissions S."/>
        </authorList>
    </citation>
    <scope>NUCLEOTIDE SEQUENCE [LARGE SCALE GENOMIC DNA]</scope>
    <source>
        <strain evidence="2">DSM 18609</strain>
    </source>
</reference>
<evidence type="ECO:0000313" key="1">
    <source>
        <dbReference type="EMBL" id="SDD83499.1"/>
    </source>
</evidence>
<organism evidence="1 2">
    <name type="scientific">Pedobacter soli</name>
    <dbReference type="NCBI Taxonomy" id="390242"/>
    <lineage>
        <taxon>Bacteria</taxon>
        <taxon>Pseudomonadati</taxon>
        <taxon>Bacteroidota</taxon>
        <taxon>Sphingobacteriia</taxon>
        <taxon>Sphingobacteriales</taxon>
        <taxon>Sphingobacteriaceae</taxon>
        <taxon>Pedobacter</taxon>
    </lineage>
</organism>
<accession>A0A1G6XZB4</accession>
<dbReference type="AlphaFoldDB" id="A0A1G6XZB4"/>
<dbReference type="STRING" id="390242.SAMN04488024_10898"/>
<gene>
    <name evidence="1" type="ORF">SAMN04488024_10898</name>
</gene>
<proteinExistence type="predicted"/>